<accession>A0A7R9MQ48</accession>
<dbReference type="AlphaFoldDB" id="A0A7R9MQ48"/>
<evidence type="ECO:0000256" key="4">
    <source>
        <dbReference type="ARBA" id="ARBA00023288"/>
    </source>
</evidence>
<evidence type="ECO:0000313" key="7">
    <source>
        <dbReference type="Proteomes" id="UP000728032"/>
    </source>
</evidence>
<dbReference type="NCBIfam" id="TIGR00231">
    <property type="entry name" value="small_GTP"/>
    <property type="match status" value="1"/>
</dbReference>
<organism evidence="6">
    <name type="scientific">Oppiella nova</name>
    <dbReference type="NCBI Taxonomy" id="334625"/>
    <lineage>
        <taxon>Eukaryota</taxon>
        <taxon>Metazoa</taxon>
        <taxon>Ecdysozoa</taxon>
        <taxon>Arthropoda</taxon>
        <taxon>Chelicerata</taxon>
        <taxon>Arachnida</taxon>
        <taxon>Acari</taxon>
        <taxon>Acariformes</taxon>
        <taxon>Sarcoptiformes</taxon>
        <taxon>Oribatida</taxon>
        <taxon>Brachypylina</taxon>
        <taxon>Oppioidea</taxon>
        <taxon>Oppiidae</taxon>
        <taxon>Oppiella</taxon>
    </lineage>
</organism>
<evidence type="ECO:0000256" key="1">
    <source>
        <dbReference type="ARBA" id="ARBA00006270"/>
    </source>
</evidence>
<dbReference type="GO" id="GO:0003924">
    <property type="term" value="F:GTPase activity"/>
    <property type="evidence" value="ECO:0007669"/>
    <property type="project" value="InterPro"/>
</dbReference>
<sequence>MVSQESTPNMPDMSSLNCRSYDHLFKLIIVGDSCVGKTSILQRFHGETYLPVSVPTIGIDFRIRTITIENKIIKLQIWDTSGQEKYDSITTSYYRGALGVLLVYDITNRKSFDNIKSRWIKHINDHTRKGVKMVIIGNKCDLQMKREVNSEIADALAIDYGLKHFETSAKENI</sequence>
<reference evidence="6" key="1">
    <citation type="submission" date="2020-11" db="EMBL/GenBank/DDBJ databases">
        <authorList>
            <person name="Tran Van P."/>
        </authorList>
    </citation>
    <scope>NUCLEOTIDE SEQUENCE</scope>
</reference>
<dbReference type="SUPFAM" id="SSF52540">
    <property type="entry name" value="P-loop containing nucleoside triphosphate hydrolases"/>
    <property type="match status" value="1"/>
</dbReference>
<evidence type="ECO:0000256" key="5">
    <source>
        <dbReference type="ARBA" id="ARBA00023289"/>
    </source>
</evidence>
<dbReference type="SMART" id="SM00175">
    <property type="entry name" value="RAB"/>
    <property type="match status" value="1"/>
</dbReference>
<dbReference type="GO" id="GO:0005525">
    <property type="term" value="F:GTP binding"/>
    <property type="evidence" value="ECO:0007669"/>
    <property type="project" value="UniProtKB-KW"/>
</dbReference>
<dbReference type="Gene3D" id="3.40.50.300">
    <property type="entry name" value="P-loop containing nucleotide triphosphate hydrolases"/>
    <property type="match status" value="1"/>
</dbReference>
<dbReference type="InterPro" id="IPR005225">
    <property type="entry name" value="Small_GTP-bd"/>
</dbReference>
<dbReference type="PANTHER" id="PTHR47980">
    <property type="entry name" value="LD44762P"/>
    <property type="match status" value="1"/>
</dbReference>
<keyword evidence="4" id="KW-0449">Lipoprotein</keyword>
<dbReference type="PROSITE" id="PS51420">
    <property type="entry name" value="RHO"/>
    <property type="match status" value="1"/>
</dbReference>
<dbReference type="SMART" id="SM00177">
    <property type="entry name" value="ARF"/>
    <property type="match status" value="1"/>
</dbReference>
<gene>
    <name evidence="6" type="ORF">ONB1V03_LOCUS20136</name>
</gene>
<dbReference type="CDD" id="cd00154">
    <property type="entry name" value="Rab"/>
    <property type="match status" value="1"/>
</dbReference>
<dbReference type="InterPro" id="IPR050305">
    <property type="entry name" value="Small_GTPase_Rab"/>
</dbReference>
<dbReference type="PROSITE" id="PS51421">
    <property type="entry name" value="RAS"/>
    <property type="match status" value="1"/>
</dbReference>
<proteinExistence type="inferred from homology"/>
<keyword evidence="7" id="KW-1185">Reference proteome</keyword>
<evidence type="ECO:0000256" key="3">
    <source>
        <dbReference type="ARBA" id="ARBA00023134"/>
    </source>
</evidence>
<evidence type="ECO:0000256" key="2">
    <source>
        <dbReference type="ARBA" id="ARBA00022741"/>
    </source>
</evidence>
<comment type="similarity">
    <text evidence="1">Belongs to the small GTPase superfamily. Rab family.</text>
</comment>
<dbReference type="InterPro" id="IPR001806">
    <property type="entry name" value="Small_GTPase"/>
</dbReference>
<protein>
    <submittedName>
        <fullName evidence="6">Uncharacterized protein</fullName>
    </submittedName>
</protein>
<dbReference type="PROSITE" id="PS51419">
    <property type="entry name" value="RAB"/>
    <property type="match status" value="1"/>
</dbReference>
<evidence type="ECO:0000313" key="6">
    <source>
        <dbReference type="EMBL" id="CAD7663578.1"/>
    </source>
</evidence>
<dbReference type="SMART" id="SM00173">
    <property type="entry name" value="RAS"/>
    <property type="match status" value="1"/>
</dbReference>
<dbReference type="Proteomes" id="UP000728032">
    <property type="component" value="Unassembled WGS sequence"/>
</dbReference>
<dbReference type="EMBL" id="OC948108">
    <property type="protein sequence ID" value="CAD7663578.1"/>
    <property type="molecule type" value="Genomic_DNA"/>
</dbReference>
<dbReference type="PRINTS" id="PR00449">
    <property type="entry name" value="RASTRNSFRMNG"/>
</dbReference>
<dbReference type="SMART" id="SM00174">
    <property type="entry name" value="RHO"/>
    <property type="match status" value="1"/>
</dbReference>
<dbReference type="InterPro" id="IPR027417">
    <property type="entry name" value="P-loop_NTPase"/>
</dbReference>
<name>A0A7R9MQ48_9ACAR</name>
<keyword evidence="5" id="KW-0636">Prenylation</keyword>
<dbReference type="FunFam" id="3.40.50.300:FF:001129">
    <property type="entry name" value="ras-related protein Rab-44 isoform X2"/>
    <property type="match status" value="1"/>
</dbReference>
<dbReference type="Pfam" id="PF00071">
    <property type="entry name" value="Ras"/>
    <property type="match status" value="1"/>
</dbReference>
<keyword evidence="2" id="KW-0547">Nucleotide-binding</keyword>
<keyword evidence="3" id="KW-0342">GTP-binding</keyword>
<feature type="non-terminal residue" evidence="6">
    <location>
        <position position="1"/>
    </location>
</feature>
<dbReference type="OrthoDB" id="9989112at2759"/>
<dbReference type="EMBL" id="CAJPVJ010033283">
    <property type="protein sequence ID" value="CAG2180715.1"/>
    <property type="molecule type" value="Genomic_DNA"/>
</dbReference>